<dbReference type="Pfam" id="PF15461">
    <property type="entry name" value="BCD"/>
    <property type="match status" value="1"/>
</dbReference>
<comment type="cofactor">
    <cofactor evidence="1">
        <name>Fe(2+)</name>
        <dbReference type="ChEBI" id="CHEBI:29033"/>
    </cofactor>
</comment>
<dbReference type="EC" id="1.13.11.63" evidence="1"/>
<keyword evidence="3" id="KW-1185">Reference proteome</keyword>
<comment type="caution">
    <text evidence="2">The sequence shown here is derived from an EMBL/GenBank/DDBJ whole genome shotgun (WGS) entry which is preliminary data.</text>
</comment>
<keyword evidence="1" id="KW-0812">Transmembrane</keyword>
<keyword evidence="1" id="KW-0479">Metal-binding</keyword>
<comment type="function">
    <text evidence="1">Catalyzes the cleavage of beta-carotene at its central double bond (15,15') to yield two molecules of all-trans-retinal.</text>
</comment>
<comment type="subcellular location">
    <subcellularLocation>
        <location evidence="1">Cell membrane</location>
        <topology evidence="1">Multi-pass membrane protein</topology>
    </subcellularLocation>
</comment>
<dbReference type="RefSeq" id="WP_310922405.1">
    <property type="nucleotide sequence ID" value="NZ_JAMQOP010000001.1"/>
</dbReference>
<feature type="transmembrane region" description="Helical" evidence="1">
    <location>
        <begin position="171"/>
        <end position="189"/>
    </location>
</feature>
<dbReference type="HAMAP" id="MF_02093">
    <property type="entry name" value="Beta_carotene_diox"/>
    <property type="match status" value="1"/>
</dbReference>
<dbReference type="NCBIfam" id="TIGR03753">
    <property type="entry name" value="blh_monoox"/>
    <property type="match status" value="1"/>
</dbReference>
<dbReference type="Proteomes" id="UP001257060">
    <property type="component" value="Unassembled WGS sequence"/>
</dbReference>
<dbReference type="InterPro" id="IPR022270">
    <property type="entry name" value="Blh_diox"/>
</dbReference>
<comment type="catalytic activity">
    <reaction evidence="1">
        <text>all-trans-beta-carotene + O2 = 2 all-trans-retinal</text>
        <dbReference type="Rhea" id="RHEA:32887"/>
        <dbReference type="ChEBI" id="CHEBI:15379"/>
        <dbReference type="ChEBI" id="CHEBI:17579"/>
        <dbReference type="ChEBI" id="CHEBI:17898"/>
        <dbReference type="EC" id="1.13.11.63"/>
    </reaction>
</comment>
<feature type="binding site" evidence="1">
    <location>
        <position position="261"/>
    </location>
    <ligand>
        <name>Fe cation</name>
        <dbReference type="ChEBI" id="CHEBI:24875"/>
    </ligand>
</feature>
<feature type="transmembrane region" description="Helical" evidence="1">
    <location>
        <begin position="292"/>
        <end position="314"/>
    </location>
</feature>
<proteinExistence type="inferred from homology"/>
<organism evidence="2 3">
    <name type="scientific">Halogeometricum salsisoli</name>
    <dbReference type="NCBI Taxonomy" id="2950536"/>
    <lineage>
        <taxon>Archaea</taxon>
        <taxon>Methanobacteriati</taxon>
        <taxon>Methanobacteriota</taxon>
        <taxon>Stenosarchaea group</taxon>
        <taxon>Halobacteria</taxon>
        <taxon>Halobacteriales</taxon>
        <taxon>Haloferacaceae</taxon>
        <taxon>Halogeometricum</taxon>
    </lineage>
</organism>
<feature type="transmembrane region" description="Helical" evidence="1">
    <location>
        <begin position="85"/>
        <end position="106"/>
    </location>
</feature>
<sequence length="349" mass="36001">MGGGAVAVTTSIAGPVRRRLARTVFPLPWAALAAAIVASLLGFALDGPARYAPLLLSVVVLGLPHGALDHLTLPRARGARPTSRSLAAVGALYLVLGGLYAAGWFLAPAAAFVAFLALTWVHWGQGDVYSLVALSRETHLRTRGQRLLAAAVRGGIPMVVPLVGFPETYRAVAATTAGLFVSGASFAWLLAPSVRLVAGGAVALLTVASLLLGRARADDSASRDAWRLDAGESLLLWAFFLAVPPLVAIGLYFALWHSLRHLARLAALDPSLSPALRRGRPLSVVVGLGRDALPLTLGAVILLAGLAAAVPAGVGSVDAVASVSLVLLAVLTLPHVVVVSCLDRVQGLW</sequence>
<feature type="transmembrane region" description="Helical" evidence="1">
    <location>
        <begin position="147"/>
        <end position="165"/>
    </location>
</feature>
<evidence type="ECO:0000313" key="3">
    <source>
        <dbReference type="Proteomes" id="UP001257060"/>
    </source>
</evidence>
<feature type="transmembrane region" description="Helical" evidence="1">
    <location>
        <begin position="196"/>
        <end position="215"/>
    </location>
</feature>
<feature type="transmembrane region" description="Helical" evidence="1">
    <location>
        <begin position="27"/>
        <end position="45"/>
    </location>
</feature>
<keyword evidence="1" id="KW-0223">Dioxygenase</keyword>
<feature type="transmembrane region" description="Helical" evidence="1">
    <location>
        <begin position="320"/>
        <end position="342"/>
    </location>
</feature>
<keyword evidence="1" id="KW-1133">Transmembrane helix</keyword>
<feature type="binding site" evidence="1">
    <location>
        <position position="65"/>
    </location>
    <ligand>
        <name>Fe cation</name>
        <dbReference type="ChEBI" id="CHEBI:24875"/>
    </ligand>
</feature>
<gene>
    <name evidence="2" type="ORF">NDI76_02370</name>
</gene>
<protein>
    <recommendedName>
        <fullName evidence="1">Probable beta-carotene 15,15'-dioxygenase</fullName>
        <ecNumber evidence="1">1.13.11.63</ecNumber>
    </recommendedName>
</protein>
<feature type="binding site" evidence="1">
    <location>
        <position position="257"/>
    </location>
    <ligand>
        <name>Fe cation</name>
        <dbReference type="ChEBI" id="CHEBI:24875"/>
    </ligand>
</feature>
<dbReference type="EMBL" id="JAMQOP010000001">
    <property type="protein sequence ID" value="MDS0297586.1"/>
    <property type="molecule type" value="Genomic_DNA"/>
</dbReference>
<name>A0ABU2G9U6_9EURY</name>
<keyword evidence="1" id="KW-1003">Cell membrane</keyword>
<evidence type="ECO:0000256" key="1">
    <source>
        <dbReference type="HAMAP-Rule" id="MF_02093"/>
    </source>
</evidence>
<keyword evidence="1" id="KW-0472">Membrane</keyword>
<feature type="transmembrane region" description="Helical" evidence="1">
    <location>
        <begin position="112"/>
        <end position="135"/>
    </location>
</feature>
<evidence type="ECO:0000313" key="2">
    <source>
        <dbReference type="EMBL" id="MDS0297586.1"/>
    </source>
</evidence>
<comment type="similarity">
    <text evidence="1">Belongs to the Brp/Blh beta-carotene diooxygenase family.</text>
</comment>
<reference evidence="2 3" key="1">
    <citation type="submission" date="2022-06" db="EMBL/GenBank/DDBJ databases">
        <title>Halogeometricum sp. a new haloarchaeum isolate from saline soil.</title>
        <authorList>
            <person name="Strakova D."/>
            <person name="Galisteo C."/>
            <person name="Sanchez-Porro C."/>
            <person name="Ventosa A."/>
        </authorList>
    </citation>
    <scope>NUCLEOTIDE SEQUENCE [LARGE SCALE GENOMIC DNA]</scope>
    <source>
        <strain evidence="2 3">S1BR25-6</strain>
    </source>
</reference>
<feature type="transmembrane region" description="Helical" evidence="1">
    <location>
        <begin position="51"/>
        <end position="73"/>
    </location>
</feature>
<accession>A0ABU2G9U6</accession>
<feature type="binding site" evidence="1">
    <location>
        <position position="122"/>
    </location>
    <ligand>
        <name>Fe cation</name>
        <dbReference type="ChEBI" id="CHEBI:24875"/>
    </ligand>
</feature>
<keyword evidence="1" id="KW-0560">Oxidoreductase</keyword>
<keyword evidence="1" id="KW-0408">Iron</keyword>
<feature type="transmembrane region" description="Helical" evidence="1">
    <location>
        <begin position="235"/>
        <end position="255"/>
    </location>
</feature>